<accession>A0A3B0VGU9</accession>
<organism evidence="1">
    <name type="scientific">hydrothermal vent metagenome</name>
    <dbReference type="NCBI Taxonomy" id="652676"/>
    <lineage>
        <taxon>unclassified sequences</taxon>
        <taxon>metagenomes</taxon>
        <taxon>ecological metagenomes</taxon>
    </lineage>
</organism>
<protein>
    <submittedName>
        <fullName evidence="1">Uncharacterized protein</fullName>
    </submittedName>
</protein>
<proteinExistence type="predicted"/>
<dbReference type="AlphaFoldDB" id="A0A3B0VGU9"/>
<evidence type="ECO:0000313" key="1">
    <source>
        <dbReference type="EMBL" id="VAW42161.1"/>
    </source>
</evidence>
<dbReference type="EMBL" id="UOEW01000346">
    <property type="protein sequence ID" value="VAW42161.1"/>
    <property type="molecule type" value="Genomic_DNA"/>
</dbReference>
<reference evidence="1" key="1">
    <citation type="submission" date="2018-06" db="EMBL/GenBank/DDBJ databases">
        <authorList>
            <person name="Zhirakovskaya E."/>
        </authorList>
    </citation>
    <scope>NUCLEOTIDE SEQUENCE</scope>
</reference>
<sequence length="56" mass="6545">QAQKDAVLKVEIEQQKKEEQLRKANSFKEKSKNYLSAKSKEIKNKVLDKINSLKLK</sequence>
<gene>
    <name evidence="1" type="ORF">MNBD_GAMMA01-383</name>
</gene>
<name>A0A3B0VGU9_9ZZZZ</name>
<feature type="non-terminal residue" evidence="1">
    <location>
        <position position="1"/>
    </location>
</feature>